<dbReference type="SUPFAM" id="SSF55785">
    <property type="entry name" value="PYP-like sensor domain (PAS domain)"/>
    <property type="match status" value="5"/>
</dbReference>
<dbReference type="Pfam" id="PF08447">
    <property type="entry name" value="PAS_3"/>
    <property type="match status" value="3"/>
</dbReference>
<dbReference type="CDD" id="cd16917">
    <property type="entry name" value="HATPase_UhpB-NarQ-NarX-like"/>
    <property type="match status" value="1"/>
</dbReference>
<evidence type="ECO:0000256" key="7">
    <source>
        <dbReference type="ARBA" id="ARBA00023012"/>
    </source>
</evidence>
<keyword evidence="3" id="KW-0808">Transferase</keyword>
<feature type="domain" description="PAC" evidence="11">
    <location>
        <begin position="477"/>
        <end position="529"/>
    </location>
</feature>
<evidence type="ECO:0000256" key="5">
    <source>
        <dbReference type="ARBA" id="ARBA00022777"/>
    </source>
</evidence>
<comment type="caution">
    <text evidence="12">The sequence shown here is derived from an EMBL/GenBank/DDBJ whole genome shotgun (WGS) entry which is preliminary data.</text>
</comment>
<dbReference type="Gene3D" id="3.30.565.10">
    <property type="entry name" value="Histidine kinase-like ATPase, C-terminal domain"/>
    <property type="match status" value="1"/>
</dbReference>
<dbReference type="Proteomes" id="UP000461162">
    <property type="component" value="Unassembled WGS sequence"/>
</dbReference>
<dbReference type="InterPro" id="IPR013655">
    <property type="entry name" value="PAS_fold_3"/>
</dbReference>
<dbReference type="InterPro" id="IPR003594">
    <property type="entry name" value="HATPase_dom"/>
</dbReference>
<dbReference type="GO" id="GO:0000155">
    <property type="term" value="F:phosphorelay sensor kinase activity"/>
    <property type="evidence" value="ECO:0007669"/>
    <property type="project" value="InterPro"/>
</dbReference>
<dbReference type="Pfam" id="PF00989">
    <property type="entry name" value="PAS"/>
    <property type="match status" value="1"/>
</dbReference>
<keyword evidence="13" id="KW-1185">Reference proteome</keyword>
<dbReference type="InterPro" id="IPR000700">
    <property type="entry name" value="PAS-assoc_C"/>
</dbReference>
<feature type="domain" description="PAC" evidence="11">
    <location>
        <begin position="59"/>
        <end position="111"/>
    </location>
</feature>
<dbReference type="InterPro" id="IPR001610">
    <property type="entry name" value="PAC"/>
</dbReference>
<feature type="coiled-coil region" evidence="9">
    <location>
        <begin position="655"/>
        <end position="703"/>
    </location>
</feature>
<evidence type="ECO:0000259" key="10">
    <source>
        <dbReference type="PROSITE" id="PS50112"/>
    </source>
</evidence>
<keyword evidence="2" id="KW-1003">Cell membrane</keyword>
<keyword evidence="5" id="KW-0418">Kinase</keyword>
<keyword evidence="4" id="KW-0812">Transmembrane</keyword>
<evidence type="ECO:0000259" key="11">
    <source>
        <dbReference type="PROSITE" id="PS50113"/>
    </source>
</evidence>
<dbReference type="PANTHER" id="PTHR24421:SF37">
    <property type="entry name" value="SENSOR HISTIDINE KINASE NARS"/>
    <property type="match status" value="1"/>
</dbReference>
<dbReference type="GO" id="GO:0005886">
    <property type="term" value="C:plasma membrane"/>
    <property type="evidence" value="ECO:0007669"/>
    <property type="project" value="UniProtKB-SubCell"/>
</dbReference>
<evidence type="ECO:0000256" key="4">
    <source>
        <dbReference type="ARBA" id="ARBA00022692"/>
    </source>
</evidence>
<evidence type="ECO:0000256" key="9">
    <source>
        <dbReference type="SAM" id="Coils"/>
    </source>
</evidence>
<protein>
    <submittedName>
        <fullName evidence="12">PAS domain S-box protein</fullName>
    </submittedName>
</protein>
<dbReference type="SUPFAM" id="SSF55874">
    <property type="entry name" value="ATPase domain of HSP90 chaperone/DNA topoisomerase II/histidine kinase"/>
    <property type="match status" value="1"/>
</dbReference>
<dbReference type="AlphaFoldDB" id="A0A7K1KKE9"/>
<evidence type="ECO:0000256" key="8">
    <source>
        <dbReference type="ARBA" id="ARBA00023136"/>
    </source>
</evidence>
<reference evidence="12 13" key="1">
    <citation type="submission" date="2019-11" db="EMBL/GenBank/DDBJ databases">
        <title>Pseudodesulfovibrio alkaliphilus, sp. nov., an alkaliphilic sulfate-reducing bacteria from mud volcano of Taman peninsula, Russia.</title>
        <authorList>
            <person name="Frolova A."/>
            <person name="Merkel A.Y."/>
            <person name="Slobodkin A.I."/>
        </authorList>
    </citation>
    <scope>NUCLEOTIDE SEQUENCE [LARGE SCALE GENOMIC DNA]</scope>
    <source>
        <strain evidence="12 13">F-1</strain>
    </source>
</reference>
<dbReference type="PANTHER" id="PTHR24421">
    <property type="entry name" value="NITRATE/NITRITE SENSOR PROTEIN NARX-RELATED"/>
    <property type="match status" value="1"/>
</dbReference>
<dbReference type="SMART" id="SM00086">
    <property type="entry name" value="PAC"/>
    <property type="match status" value="5"/>
</dbReference>
<gene>
    <name evidence="12" type="ORF">GKC30_02775</name>
</gene>
<dbReference type="Pfam" id="PF13426">
    <property type="entry name" value="PAS_9"/>
    <property type="match status" value="1"/>
</dbReference>
<dbReference type="InterPro" id="IPR036890">
    <property type="entry name" value="HATPase_C_sf"/>
</dbReference>
<keyword evidence="8" id="KW-0472">Membrane</keyword>
<dbReference type="Pfam" id="PF07730">
    <property type="entry name" value="HisKA_3"/>
    <property type="match status" value="1"/>
</dbReference>
<keyword evidence="7" id="KW-0902">Two-component regulatory system</keyword>
<dbReference type="GO" id="GO:0046983">
    <property type="term" value="F:protein dimerization activity"/>
    <property type="evidence" value="ECO:0007669"/>
    <property type="project" value="InterPro"/>
</dbReference>
<evidence type="ECO:0000256" key="3">
    <source>
        <dbReference type="ARBA" id="ARBA00022679"/>
    </source>
</evidence>
<dbReference type="SMART" id="SM00387">
    <property type="entry name" value="HATPase_c"/>
    <property type="match status" value="1"/>
</dbReference>
<evidence type="ECO:0000313" key="13">
    <source>
        <dbReference type="Proteomes" id="UP000461162"/>
    </source>
</evidence>
<dbReference type="NCBIfam" id="TIGR00229">
    <property type="entry name" value="sensory_box"/>
    <property type="match status" value="4"/>
</dbReference>
<sequence length="918" mass="103681">MAIRDAGLRPIFANQAFTDFYGYSLEEILAGRAQDILPGPTRVLLEETVAPVMGTGRSWEGEYAIRTASGRLCPVWGRFDPVLDDSGRLTHVISIMRDASARRRLRNALTQSERHLRFLTENTRDCLFRQRLVDKRFDYISPAVESITGHPPKDFYEVPGLFEQLVPAEWTGVLDLWWTELLDGVCRHEYEFPLIHRDGSMRWINQRITLHADSPGSPRAIEGILSDATARHEAQRKLAVARYSLNFIANSTSDIFFRMAVPDGTYDYISPSVERFSGYTPHEMMSHPLFVREMIHPDWRGYFSEVWDEMCRGVVRPEYLFQFVKKSGEVRWARQRLVLHRDENGIPVAVEGMASDATEYMNTVEALKKSEARFRALFEDSPISLWEEDLTRLKAHFDSLREQGVTDFRRHFADHPEDLARCASLVEVVAVNRATLNLLRAGSREELLGQLDKVLTESSMQAFTEEMVVLASGGYEYSGEITHRTLDGEILWVMVHFSVPPEYRQTLSRVIVSLQDVTPRKRAEQALAESEERYRALVENAQEGVAVVRDGAVVFVNHAMARMLNTPCEQLKTFDPMDLIHPDDQAWVRGSLAAYLAGRGDGPGAPLRVVGADGRAVWVTLSLKPIRWNGARARLIILTDVTGHKLLEAELRAAHAEMESRVKRRTAELSEANARLTAEAEERRQARERILSLTRQLLHAQENERQRIARDLHDNVAQDLSSIVLNMETLFDGLAEVDGVLQRRTDAVAEVVRGAIAAVREIAYGLRPPALDQLGLIRALKNHCGEIAGRTGLDVAFQAVGTEDMVLDFDAEINVYRMVQEALNNTARHARADRVSVRLVRSHPELFVRVEDNGQGFDVVSRMADAAAEKRMGLRSMEERARLLGGTVEIQSLTGTGTRIVFRIPLETTKRSAQAWNS</sequence>
<evidence type="ECO:0000256" key="2">
    <source>
        <dbReference type="ARBA" id="ARBA00022475"/>
    </source>
</evidence>
<keyword evidence="9" id="KW-0175">Coiled coil</keyword>
<feature type="domain" description="PAS" evidence="10">
    <location>
        <begin position="263"/>
        <end position="298"/>
    </location>
</feature>
<evidence type="ECO:0000313" key="12">
    <source>
        <dbReference type="EMBL" id="MUM76554.1"/>
    </source>
</evidence>
<dbReference type="PROSITE" id="PS50113">
    <property type="entry name" value="PAC"/>
    <property type="match status" value="5"/>
</dbReference>
<comment type="subcellular location">
    <subcellularLocation>
        <location evidence="1">Cell membrane</location>
        <topology evidence="1">Multi-pass membrane protein</topology>
    </subcellularLocation>
</comment>
<dbReference type="InterPro" id="IPR050482">
    <property type="entry name" value="Sensor_HK_TwoCompSys"/>
</dbReference>
<dbReference type="SMART" id="SM00091">
    <property type="entry name" value="PAS"/>
    <property type="match status" value="4"/>
</dbReference>
<dbReference type="Gene3D" id="1.20.5.1930">
    <property type="match status" value="1"/>
</dbReference>
<accession>A0A7K1KKE9</accession>
<dbReference type="Pfam" id="PF02518">
    <property type="entry name" value="HATPase_c"/>
    <property type="match status" value="1"/>
</dbReference>
<dbReference type="Gene3D" id="3.30.450.20">
    <property type="entry name" value="PAS domain"/>
    <property type="match status" value="5"/>
</dbReference>
<organism evidence="12 13">
    <name type="scientific">Pseudodesulfovibrio alkaliphilus</name>
    <dbReference type="NCBI Taxonomy" id="2661613"/>
    <lineage>
        <taxon>Bacteria</taxon>
        <taxon>Pseudomonadati</taxon>
        <taxon>Thermodesulfobacteriota</taxon>
        <taxon>Desulfovibrionia</taxon>
        <taxon>Desulfovibrionales</taxon>
        <taxon>Desulfovibrionaceae</taxon>
    </lineage>
</organism>
<evidence type="ECO:0000256" key="6">
    <source>
        <dbReference type="ARBA" id="ARBA00022989"/>
    </source>
</evidence>
<dbReference type="PROSITE" id="PS50112">
    <property type="entry name" value="PAS"/>
    <property type="match status" value="2"/>
</dbReference>
<dbReference type="InterPro" id="IPR000014">
    <property type="entry name" value="PAS"/>
</dbReference>
<name>A0A7K1KKE9_9BACT</name>
<evidence type="ECO:0000256" key="1">
    <source>
        <dbReference type="ARBA" id="ARBA00004651"/>
    </source>
</evidence>
<dbReference type="CDD" id="cd00130">
    <property type="entry name" value="PAS"/>
    <property type="match status" value="5"/>
</dbReference>
<feature type="domain" description="PAS" evidence="10">
    <location>
        <begin position="530"/>
        <end position="599"/>
    </location>
</feature>
<proteinExistence type="predicted"/>
<dbReference type="InterPro" id="IPR035965">
    <property type="entry name" value="PAS-like_dom_sf"/>
</dbReference>
<dbReference type="GO" id="GO:0006355">
    <property type="term" value="P:regulation of DNA-templated transcription"/>
    <property type="evidence" value="ECO:0007669"/>
    <property type="project" value="InterPro"/>
</dbReference>
<dbReference type="EMBL" id="WODC01000001">
    <property type="protein sequence ID" value="MUM76554.1"/>
    <property type="molecule type" value="Genomic_DNA"/>
</dbReference>
<keyword evidence="6" id="KW-1133">Transmembrane helix</keyword>
<feature type="domain" description="PAC" evidence="11">
    <location>
        <begin position="188"/>
        <end position="240"/>
    </location>
</feature>
<dbReference type="InterPro" id="IPR013767">
    <property type="entry name" value="PAS_fold"/>
</dbReference>
<dbReference type="InterPro" id="IPR011712">
    <property type="entry name" value="Sig_transdc_His_kin_sub3_dim/P"/>
</dbReference>
<feature type="domain" description="PAC" evidence="11">
    <location>
        <begin position="317"/>
        <end position="369"/>
    </location>
</feature>
<feature type="domain" description="PAC" evidence="11">
    <location>
        <begin position="603"/>
        <end position="653"/>
    </location>
</feature>